<dbReference type="RefSeq" id="XP_033604605.1">
    <property type="nucleotide sequence ID" value="XM_033747953.1"/>
</dbReference>
<dbReference type="PANTHER" id="PTHR47939">
    <property type="entry name" value="MEMBRANE-ASSOCIATED SALT-INDUCIBLE PROTEIN-LIKE"/>
    <property type="match status" value="1"/>
</dbReference>
<dbReference type="GeneID" id="54489007"/>
<evidence type="ECO:0008006" key="4">
    <source>
        <dbReference type="Google" id="ProtNLM"/>
    </source>
</evidence>
<evidence type="ECO:0000313" key="3">
    <source>
        <dbReference type="Proteomes" id="UP000799437"/>
    </source>
</evidence>
<dbReference type="OrthoDB" id="185373at2759"/>
<keyword evidence="3" id="KW-1185">Reference proteome</keyword>
<dbReference type="PANTHER" id="PTHR47939:SF13">
    <property type="entry name" value="OS03G0201400 PROTEIN"/>
    <property type="match status" value="1"/>
</dbReference>
<reference evidence="2" key="1">
    <citation type="journal article" date="2020" name="Stud. Mycol.">
        <title>101 Dothideomycetes genomes: a test case for predicting lifestyles and emergence of pathogens.</title>
        <authorList>
            <person name="Haridas S."/>
            <person name="Albert R."/>
            <person name="Binder M."/>
            <person name="Bloem J."/>
            <person name="Labutti K."/>
            <person name="Salamov A."/>
            <person name="Andreopoulos B."/>
            <person name="Baker S."/>
            <person name="Barry K."/>
            <person name="Bills G."/>
            <person name="Bluhm B."/>
            <person name="Cannon C."/>
            <person name="Castanera R."/>
            <person name="Culley D."/>
            <person name="Daum C."/>
            <person name="Ezra D."/>
            <person name="Gonzalez J."/>
            <person name="Henrissat B."/>
            <person name="Kuo A."/>
            <person name="Liang C."/>
            <person name="Lipzen A."/>
            <person name="Lutzoni F."/>
            <person name="Magnuson J."/>
            <person name="Mondo S."/>
            <person name="Nolan M."/>
            <person name="Ohm R."/>
            <person name="Pangilinan J."/>
            <person name="Park H.-J."/>
            <person name="Ramirez L."/>
            <person name="Alfaro M."/>
            <person name="Sun H."/>
            <person name="Tritt A."/>
            <person name="Yoshinaga Y."/>
            <person name="Zwiers L.-H."/>
            <person name="Turgeon B."/>
            <person name="Goodwin S."/>
            <person name="Spatafora J."/>
            <person name="Crous P."/>
            <person name="Grigoriev I."/>
        </authorList>
    </citation>
    <scope>NUCLEOTIDE SEQUENCE</scope>
    <source>
        <strain evidence="2">CBS 121739</strain>
    </source>
</reference>
<gene>
    <name evidence="2" type="ORF">EJ05DRAFT_507735</name>
</gene>
<proteinExistence type="predicted"/>
<dbReference type="InterPro" id="IPR011990">
    <property type="entry name" value="TPR-like_helical_dom_sf"/>
</dbReference>
<dbReference type="EMBL" id="ML996566">
    <property type="protein sequence ID" value="KAF2762154.1"/>
    <property type="molecule type" value="Genomic_DNA"/>
</dbReference>
<dbReference type="InterPro" id="IPR002885">
    <property type="entry name" value="PPR_rpt"/>
</dbReference>
<organism evidence="2 3">
    <name type="scientific">Pseudovirgaria hyperparasitica</name>
    <dbReference type="NCBI Taxonomy" id="470096"/>
    <lineage>
        <taxon>Eukaryota</taxon>
        <taxon>Fungi</taxon>
        <taxon>Dikarya</taxon>
        <taxon>Ascomycota</taxon>
        <taxon>Pezizomycotina</taxon>
        <taxon>Dothideomycetes</taxon>
        <taxon>Dothideomycetes incertae sedis</taxon>
        <taxon>Acrospermales</taxon>
        <taxon>Acrospermaceae</taxon>
        <taxon>Pseudovirgaria</taxon>
    </lineage>
</organism>
<evidence type="ECO:0000256" key="1">
    <source>
        <dbReference type="ARBA" id="ARBA00022737"/>
    </source>
</evidence>
<evidence type="ECO:0000313" key="2">
    <source>
        <dbReference type="EMBL" id="KAF2762154.1"/>
    </source>
</evidence>
<dbReference type="Pfam" id="PF01535">
    <property type="entry name" value="PPR"/>
    <property type="match status" value="1"/>
</dbReference>
<dbReference type="AlphaFoldDB" id="A0A6A6WIZ7"/>
<accession>A0A6A6WIZ7</accession>
<protein>
    <recommendedName>
        <fullName evidence="4">Pentacotripeptide-repeat region of PRORP domain-containing protein</fullName>
    </recommendedName>
</protein>
<sequence length="1233" mass="141868">MLERLPSCLESGGRLLRASERRVTTKRTLHYAFLHHGVGDLSLSAGWANQGVSVSGSAPTSPDVSRARNGIEAQSSQSSSMLDFLYPPLTRAYMQSLSPFQWTQREDRGSRRRGTSSNRYFSSLAGGAVEKGKSETQTETQSFRSDPLSALKNVLAAEQNESNVELAWQLYKLLDPSDRTGTLLVELVDFFSGSTRLVEADRILSIFESIARDLRRPSTYRAAITSALKIRVAGRALDIHQEAAARSTEPNFGTDILLARMIYDRQWDLAFRIYSSYTEFMRRNPTCTAPSVFEYAQRIPSLEIYLEHLLKHTSKYQLQYAATGKTPITQAFVRGCTEAAISQLPATTPKSDHHWRAIFKRLQRQGLSEKKYYEHVILLEMEQPRNTWNVSRWMLPWTLYNQYITEAKRKPVGDAFGPSERLIEDGFVPSKRFMHLVLHRYCRYHYEKPLTEHGREKDIRAKFGDDKTIIIRPEGFRGIRPKGWGYDRLRKSKSNWNQVITGKRLADDWCHFYGSLDKLCLWRLAKLYTERGGAEEVLDYTAQLVKLCGKLTTRDGLRLLQVYEAQANPTGAQEQFDRLQTEFGTVATPQHYLHLINAYTRAGDMNGAYNALEQNMSSSQKPWAGSFQAVARLAAEVGDVNMVYDILNHAQNLKIDTSVRMFRSTLIHAHINDGNVEAAEREAREFTESVAIDYPREELALIWNPLLVHFALKPEMTSVARVYQEMQKNEIPLDTWGYAATMRSLVSVRLPHQAFKIMRQAMHKKQLRPKAFHYCICILGFINIRNPETALEIYMKMLKLGIPETSYSKALYIKARLALEKKQIRLEGSGILADRRLHEIPGDWVKKMEGGQLWSIDNYRNKTRSHLTQEERLQEFLKDINEVMDSSNPRDNSLRGPRLATPTGMGPQQVVSEAYYKSIVTIYGAHNAFELVRDLFDTLIQSAEPSENPAYEPSLMVLDSTMEAYRSQQDYKSVWNCWQLIRDYADRLIGRTSLLESPLRPSDETQSINIVGRLTRDDDNLPQEVVRLRDHGDTSLITVNLTHLVEFIPRIVEESKRRRLLMKSADRYIASLMEQNKFNAAIMEFFRILLQGYVLSNDSWNMAIEMLVQTGRPREAFTLCEQYLMPRFVRWFHKIPPAWEGGRSYRFMKTRKAERTRPWGLRPKYRTMIFLAKALMDARELPHTHHHEPHPFDEHSHPSAEDLTELAPLTVKALDEMPLVSGDELQMKYLGIE</sequence>
<dbReference type="Gene3D" id="1.25.40.10">
    <property type="entry name" value="Tetratricopeptide repeat domain"/>
    <property type="match status" value="2"/>
</dbReference>
<keyword evidence="1" id="KW-0677">Repeat</keyword>
<name>A0A6A6WIZ7_9PEZI</name>
<dbReference type="Proteomes" id="UP000799437">
    <property type="component" value="Unassembled WGS sequence"/>
</dbReference>
<dbReference type="InterPro" id="IPR050667">
    <property type="entry name" value="PPR-containing_protein"/>
</dbReference>